<organism evidence="1">
    <name type="scientific">Rhizophora mucronata</name>
    <name type="common">Asiatic mangrove</name>
    <dbReference type="NCBI Taxonomy" id="61149"/>
    <lineage>
        <taxon>Eukaryota</taxon>
        <taxon>Viridiplantae</taxon>
        <taxon>Streptophyta</taxon>
        <taxon>Embryophyta</taxon>
        <taxon>Tracheophyta</taxon>
        <taxon>Spermatophyta</taxon>
        <taxon>Magnoliopsida</taxon>
        <taxon>eudicotyledons</taxon>
        <taxon>Gunneridae</taxon>
        <taxon>Pentapetalae</taxon>
        <taxon>rosids</taxon>
        <taxon>fabids</taxon>
        <taxon>Malpighiales</taxon>
        <taxon>Rhizophoraceae</taxon>
        <taxon>Rhizophora</taxon>
    </lineage>
</organism>
<dbReference type="EMBL" id="GGEC01000261">
    <property type="protein sequence ID" value="MBW80744.1"/>
    <property type="molecule type" value="Transcribed_RNA"/>
</dbReference>
<dbReference type="AlphaFoldDB" id="A0A2P2IHN8"/>
<evidence type="ECO:0000313" key="1">
    <source>
        <dbReference type="EMBL" id="MBW80744.1"/>
    </source>
</evidence>
<sequence length="22" mass="2565">MTLYTEVQIPSIRPLPYVSYPP</sequence>
<accession>A0A2P2IHN8</accession>
<proteinExistence type="predicted"/>
<name>A0A2P2IHN8_RHIMU</name>
<reference evidence="1" key="1">
    <citation type="submission" date="2018-02" db="EMBL/GenBank/DDBJ databases">
        <title>Rhizophora mucronata_Transcriptome.</title>
        <authorList>
            <person name="Meera S.P."/>
            <person name="Sreeshan A."/>
            <person name="Augustine A."/>
        </authorList>
    </citation>
    <scope>NUCLEOTIDE SEQUENCE</scope>
    <source>
        <tissue evidence="1">Leaf</tissue>
    </source>
</reference>
<protein>
    <submittedName>
        <fullName evidence="1">Uncharacterized protein</fullName>
    </submittedName>
</protein>